<dbReference type="InterPro" id="IPR051044">
    <property type="entry name" value="MAG_DAG_Lipase"/>
</dbReference>
<keyword evidence="2" id="KW-0378">Hydrolase</keyword>
<dbReference type="Gene3D" id="3.40.50.1820">
    <property type="entry name" value="alpha/beta hydrolase"/>
    <property type="match status" value="1"/>
</dbReference>
<dbReference type="GO" id="GO:0016787">
    <property type="term" value="F:hydrolase activity"/>
    <property type="evidence" value="ECO:0007669"/>
    <property type="project" value="UniProtKB-KW"/>
</dbReference>
<name>A0A367G494_9FIRM</name>
<dbReference type="EMBL" id="PSQG01000004">
    <property type="protein sequence ID" value="RCH45532.1"/>
    <property type="molecule type" value="Genomic_DNA"/>
</dbReference>
<comment type="caution">
    <text evidence="2">The sequence shown here is derived from an EMBL/GenBank/DDBJ whole genome shotgun (WGS) entry which is preliminary data.</text>
</comment>
<feature type="domain" description="Serine aminopeptidase S33" evidence="1">
    <location>
        <begin position="32"/>
        <end position="295"/>
    </location>
</feature>
<evidence type="ECO:0000313" key="2">
    <source>
        <dbReference type="EMBL" id="RCH45532.1"/>
    </source>
</evidence>
<proteinExistence type="predicted"/>
<gene>
    <name evidence="2" type="ORF">C4886_03410</name>
</gene>
<evidence type="ECO:0000259" key="1">
    <source>
        <dbReference type="Pfam" id="PF12146"/>
    </source>
</evidence>
<dbReference type="RefSeq" id="WP_022426630.1">
    <property type="nucleotide sequence ID" value="NZ_PSQG01000004.1"/>
</dbReference>
<dbReference type="Pfam" id="PF12146">
    <property type="entry name" value="Hydrolase_4"/>
    <property type="match status" value="1"/>
</dbReference>
<evidence type="ECO:0000313" key="3">
    <source>
        <dbReference type="Proteomes" id="UP000253208"/>
    </source>
</evidence>
<reference evidence="2 3" key="1">
    <citation type="submission" date="2018-02" db="EMBL/GenBank/DDBJ databases">
        <title>Complete genome sequencing of Faecalibacterium prausnitzii strains isolated from the human gut.</title>
        <authorList>
            <person name="Fitzgerald B.C."/>
            <person name="Shkoporov A.N."/>
            <person name="Ross P.R."/>
            <person name="Hill C."/>
        </authorList>
    </citation>
    <scope>NUCLEOTIDE SEQUENCE [LARGE SCALE GENOMIC DNA]</scope>
    <source>
        <strain evidence="2 3">APC942/31-1</strain>
    </source>
</reference>
<sequence>MLRTIQYSFPSKADGLEISCLAVVPELERNEKYRGIIQIVHGMSEYKERYIPFMEYMAERKYISVIHDHRGHGKSVRSKEDLGYMYGGGADAMLQDIHTVNCLIKDHFPGIPLILFGHSMGSLAVRAYAAHHDSCMDMLIVCGSPSYNVFRPVGVALAKAGKTVFGPKHSAGLIEMMSFGSYAMHFKKEKNRFSWICSDPQVVQDYSDSEYCGFTFTDDAYLALFDLMKRAYDVKHWKCTKPEMPVLFISGAEDPCMGNVRQFAKSVRAMRCAGYRDVRGKLYPGMRHEILNEKDREKVYHDIFTYICKKGL</sequence>
<accession>A0A367G494</accession>
<dbReference type="Proteomes" id="UP000253208">
    <property type="component" value="Unassembled WGS sequence"/>
</dbReference>
<dbReference type="PANTHER" id="PTHR11614">
    <property type="entry name" value="PHOSPHOLIPASE-RELATED"/>
    <property type="match status" value="1"/>
</dbReference>
<dbReference type="AlphaFoldDB" id="A0A367G494"/>
<organism evidence="2 3">
    <name type="scientific">Blautia obeum</name>
    <dbReference type="NCBI Taxonomy" id="40520"/>
    <lineage>
        <taxon>Bacteria</taxon>
        <taxon>Bacillati</taxon>
        <taxon>Bacillota</taxon>
        <taxon>Clostridia</taxon>
        <taxon>Lachnospirales</taxon>
        <taxon>Lachnospiraceae</taxon>
        <taxon>Blautia</taxon>
    </lineage>
</organism>
<dbReference type="InterPro" id="IPR029058">
    <property type="entry name" value="AB_hydrolase_fold"/>
</dbReference>
<protein>
    <submittedName>
        <fullName evidence="2">Alpha/beta hydrolase</fullName>
    </submittedName>
</protein>
<dbReference type="SUPFAM" id="SSF53474">
    <property type="entry name" value="alpha/beta-Hydrolases"/>
    <property type="match status" value="1"/>
</dbReference>
<dbReference type="InterPro" id="IPR022742">
    <property type="entry name" value="Hydrolase_4"/>
</dbReference>